<dbReference type="InterPro" id="IPR003593">
    <property type="entry name" value="AAA+_ATPase"/>
</dbReference>
<keyword evidence="2 4" id="KW-0067">ATP-binding</keyword>
<evidence type="ECO:0000259" key="3">
    <source>
        <dbReference type="PROSITE" id="PS50893"/>
    </source>
</evidence>
<dbReference type="InterPro" id="IPR017871">
    <property type="entry name" value="ABC_transporter-like_CS"/>
</dbReference>
<evidence type="ECO:0000313" key="5">
    <source>
        <dbReference type="Proteomes" id="UP001222800"/>
    </source>
</evidence>
<reference evidence="4 5" key="1">
    <citation type="submission" date="2023-03" db="EMBL/GenBank/DDBJ databases">
        <title>Complete genome sequence of Tepidibacter sp. SWIR-1, isolated from a deep-sea hydrothermal vent.</title>
        <authorList>
            <person name="Li X."/>
        </authorList>
    </citation>
    <scope>NUCLEOTIDE SEQUENCE [LARGE SCALE GENOMIC DNA]</scope>
    <source>
        <strain evidence="4 5">SWIR-1</strain>
    </source>
</reference>
<evidence type="ECO:0000256" key="2">
    <source>
        <dbReference type="ARBA" id="ARBA00022840"/>
    </source>
</evidence>
<dbReference type="Pfam" id="PF00005">
    <property type="entry name" value="ABC_tran"/>
    <property type="match status" value="1"/>
</dbReference>
<dbReference type="InterPro" id="IPR003439">
    <property type="entry name" value="ABC_transporter-like_ATP-bd"/>
</dbReference>
<dbReference type="CDD" id="cd03230">
    <property type="entry name" value="ABC_DR_subfamily_A"/>
    <property type="match status" value="1"/>
</dbReference>
<dbReference type="PANTHER" id="PTHR43038">
    <property type="entry name" value="ATP-BINDING CASSETTE, SUB-FAMILY H, MEMBER 1"/>
    <property type="match status" value="1"/>
</dbReference>
<name>A0ABY8E7G0_9FIRM</name>
<dbReference type="SUPFAM" id="SSF52540">
    <property type="entry name" value="P-loop containing nucleoside triphosphate hydrolases"/>
    <property type="match status" value="1"/>
</dbReference>
<feature type="domain" description="ABC transporter" evidence="3">
    <location>
        <begin position="7"/>
        <end position="236"/>
    </location>
</feature>
<dbReference type="RefSeq" id="WP_277730740.1">
    <property type="nucleotide sequence ID" value="NZ_CP120733.1"/>
</dbReference>
<dbReference type="Gene3D" id="3.40.50.300">
    <property type="entry name" value="P-loop containing nucleotide triphosphate hydrolases"/>
    <property type="match status" value="1"/>
</dbReference>
<dbReference type="SMART" id="SM00382">
    <property type="entry name" value="AAA"/>
    <property type="match status" value="1"/>
</dbReference>
<sequence length="264" mass="29631">MENNLVIDVKNLSKLFNDFKAVDDISLQIEKGKIYGLLGPNGCGKSTTIRMLCGVITPSDGSGSVLGLDVVNESEKIKQHIGYMSQKFSLYEDLTVYENLDFYASIYTISSSVKNKRIDELIKMAGLKGKEKVITKNLSGGWKQRLALGCSLIHKPELLILDEPTSAVDPVSRRIFWELIHKLSNQGITIIVTTHYMDEAQSCDEIAFMFSGKVIAKGTPVELIKERNCSNLESVFISYVEERTGEKIRSSFEEMKFIQKREGE</sequence>
<dbReference type="PROSITE" id="PS00211">
    <property type="entry name" value="ABC_TRANSPORTER_1"/>
    <property type="match status" value="1"/>
</dbReference>
<evidence type="ECO:0000313" key="4">
    <source>
        <dbReference type="EMBL" id="WFD08823.1"/>
    </source>
</evidence>
<dbReference type="PANTHER" id="PTHR43038:SF3">
    <property type="entry name" value="ABC TRANSPORTER G FAMILY MEMBER 20 ISOFORM X1"/>
    <property type="match status" value="1"/>
</dbReference>
<dbReference type="Proteomes" id="UP001222800">
    <property type="component" value="Chromosome"/>
</dbReference>
<gene>
    <name evidence="4" type="ORF">P4S50_10490</name>
</gene>
<protein>
    <submittedName>
        <fullName evidence="4">ABC transporter ATP-binding protein</fullName>
    </submittedName>
</protein>
<dbReference type="GO" id="GO:0005524">
    <property type="term" value="F:ATP binding"/>
    <property type="evidence" value="ECO:0007669"/>
    <property type="project" value="UniProtKB-KW"/>
</dbReference>
<dbReference type="EMBL" id="CP120733">
    <property type="protein sequence ID" value="WFD08823.1"/>
    <property type="molecule type" value="Genomic_DNA"/>
</dbReference>
<proteinExistence type="predicted"/>
<dbReference type="InterPro" id="IPR027417">
    <property type="entry name" value="P-loop_NTPase"/>
</dbReference>
<keyword evidence="1" id="KW-0547">Nucleotide-binding</keyword>
<keyword evidence="5" id="KW-1185">Reference proteome</keyword>
<accession>A0ABY8E7G0</accession>
<dbReference type="PROSITE" id="PS50893">
    <property type="entry name" value="ABC_TRANSPORTER_2"/>
    <property type="match status" value="1"/>
</dbReference>
<organism evidence="4 5">
    <name type="scientific">Tepidibacter hydrothermalis</name>
    <dbReference type="NCBI Taxonomy" id="3036126"/>
    <lineage>
        <taxon>Bacteria</taxon>
        <taxon>Bacillati</taxon>
        <taxon>Bacillota</taxon>
        <taxon>Clostridia</taxon>
        <taxon>Peptostreptococcales</taxon>
        <taxon>Peptostreptococcaceae</taxon>
        <taxon>Tepidibacter</taxon>
    </lineage>
</organism>
<evidence type="ECO:0000256" key="1">
    <source>
        <dbReference type="ARBA" id="ARBA00022741"/>
    </source>
</evidence>